<dbReference type="Gene3D" id="3.40.50.300">
    <property type="entry name" value="P-loop containing nucleotide triphosphate hydrolases"/>
    <property type="match status" value="1"/>
</dbReference>
<reference evidence="5" key="1">
    <citation type="submission" date="2016-09" db="EMBL/GenBank/DDBJ databases">
        <title>Genome Sequence of Bathymodiolus thermophilus sulfur-oxidizing gill endosymbiont.</title>
        <authorList>
            <person name="Ponnudurai R."/>
            <person name="Kleiner M."/>
            <person name="Sayavedra L."/>
            <person name="Thuermer A."/>
            <person name="Felbeck H."/>
            <person name="Schlueter R."/>
            <person name="Schweder T."/>
            <person name="Markert S."/>
        </authorList>
    </citation>
    <scope>NUCLEOTIDE SEQUENCE [LARGE SCALE GENOMIC DNA]</scope>
    <source>
        <strain evidence="5">BAT/CrabSpa'14</strain>
    </source>
</reference>
<dbReference type="GO" id="GO:0016887">
    <property type="term" value="F:ATP hydrolysis activity"/>
    <property type="evidence" value="ECO:0007669"/>
    <property type="project" value="InterPro"/>
</dbReference>
<dbReference type="InterPro" id="IPR014592">
    <property type="entry name" value="P-loop_UCP034888"/>
</dbReference>
<evidence type="ECO:0000259" key="1">
    <source>
        <dbReference type="Pfam" id="PF12476"/>
    </source>
</evidence>
<dbReference type="PANTHER" id="PTHR43581">
    <property type="entry name" value="ATP/GTP PHOSPHATASE"/>
    <property type="match status" value="1"/>
</dbReference>
<name>A0A1J5U9A9_9GAMM</name>
<organism evidence="4 5">
    <name type="scientific">Bathymodiolus thermophilus thioautotrophic gill symbiont</name>
    <dbReference type="NCBI Taxonomy" id="2360"/>
    <lineage>
        <taxon>Bacteria</taxon>
        <taxon>Pseudomonadati</taxon>
        <taxon>Pseudomonadota</taxon>
        <taxon>Gammaproteobacteria</taxon>
        <taxon>sulfur-oxidizing symbionts</taxon>
    </lineage>
</organism>
<dbReference type="RefSeq" id="WP_071563970.1">
    <property type="nucleotide sequence ID" value="NZ_MIQH01000448.1"/>
</dbReference>
<feature type="domain" description="Endonuclease GajA/Old nuclease/RecF-like AAA" evidence="2">
    <location>
        <begin position="1"/>
        <end position="211"/>
    </location>
</feature>
<evidence type="ECO:0000313" key="4">
    <source>
        <dbReference type="EMBL" id="OIR24977.1"/>
    </source>
</evidence>
<dbReference type="OrthoDB" id="3322489at2"/>
<dbReference type="Pfam" id="PF13175">
    <property type="entry name" value="AAA_15"/>
    <property type="match status" value="1"/>
</dbReference>
<dbReference type="InterPro" id="IPR027417">
    <property type="entry name" value="P-loop_NTPase"/>
</dbReference>
<dbReference type="Proteomes" id="UP000182798">
    <property type="component" value="Unassembled WGS sequence"/>
</dbReference>
<dbReference type="EMBL" id="MIQH01000448">
    <property type="protein sequence ID" value="OIR24977.1"/>
    <property type="molecule type" value="Genomic_DNA"/>
</dbReference>
<evidence type="ECO:0000313" key="5">
    <source>
        <dbReference type="Proteomes" id="UP000182798"/>
    </source>
</evidence>
<dbReference type="InterPro" id="IPR041685">
    <property type="entry name" value="AAA_GajA/Old/RecF-like"/>
</dbReference>
<dbReference type="InterPro" id="IPR003959">
    <property type="entry name" value="ATPase_AAA_core"/>
</dbReference>
<sequence length="374" mass="41861">MEINSVKVKNFKSLKDVDIKLNNLTLITGVNSSGKSSFIQSLLLFRQNRDVLITSAFAELRPKSDALPFYVSFNGTYIKLGEETSLLSQSAFNDNMAFELNTKFGGVTLLVNKKQEVNLSNFDKKAFENGFKTFISVLLDNCFHYLSTSRMPPDHTFGFSQQDINLDSIGVRGEFTAHYLAEKRHQKLKVKELKHPKSETLQLLENTYKWLGEISSGVSILASSDASTQSAKLTYQYEYKDNTTSNYSSLNVGFGLTYVLPVIVLILKSKPGDFIIIENPESHLHPAGQSKIAEMCAIAANSGVQVIIESHSDHFLNGLRVATKNGKISPENSQIYFFKKDKNSLETEPHPISIDKDGKLSDWPKSFFDEWGNG</sequence>
<evidence type="ECO:0000259" key="3">
    <source>
        <dbReference type="Pfam" id="PF13304"/>
    </source>
</evidence>
<dbReference type="Pfam" id="PF13304">
    <property type="entry name" value="AAA_21"/>
    <property type="match status" value="1"/>
</dbReference>
<feature type="non-terminal residue" evidence="4">
    <location>
        <position position="374"/>
    </location>
</feature>
<dbReference type="InterPro" id="IPR022532">
    <property type="entry name" value="DUF3696"/>
</dbReference>
<dbReference type="InterPro" id="IPR051396">
    <property type="entry name" value="Bact_Antivir_Def_Nuclease"/>
</dbReference>
<dbReference type="AlphaFoldDB" id="A0A1J5U9A9"/>
<dbReference type="Pfam" id="PF12476">
    <property type="entry name" value="DUF3696"/>
    <property type="match status" value="1"/>
</dbReference>
<evidence type="ECO:0008006" key="6">
    <source>
        <dbReference type="Google" id="ProtNLM"/>
    </source>
</evidence>
<feature type="domain" description="ATPase AAA-type core" evidence="3">
    <location>
        <begin position="215"/>
        <end position="317"/>
    </location>
</feature>
<accession>A0A1J5U9A9</accession>
<dbReference type="PANTHER" id="PTHR43581:SF2">
    <property type="entry name" value="EXCINUCLEASE ATPASE SUBUNIT"/>
    <property type="match status" value="1"/>
</dbReference>
<protein>
    <recommendedName>
        <fullName evidence="6">DUF3696 domain-containing protein</fullName>
    </recommendedName>
</protein>
<feature type="domain" description="DUF3696" evidence="1">
    <location>
        <begin position="328"/>
        <end position="373"/>
    </location>
</feature>
<dbReference type="PIRSF" id="PIRSF034888">
    <property type="entry name" value="P-loop_UCP034888"/>
    <property type="match status" value="1"/>
</dbReference>
<comment type="caution">
    <text evidence="4">The sequence shown here is derived from an EMBL/GenBank/DDBJ whole genome shotgun (WGS) entry which is preliminary data.</text>
</comment>
<evidence type="ECO:0000259" key="2">
    <source>
        <dbReference type="Pfam" id="PF13175"/>
    </source>
</evidence>
<proteinExistence type="predicted"/>
<dbReference type="SUPFAM" id="SSF52540">
    <property type="entry name" value="P-loop containing nucleoside triphosphate hydrolases"/>
    <property type="match status" value="1"/>
</dbReference>
<gene>
    <name evidence="4" type="ORF">BGC33_05115</name>
</gene>
<dbReference type="GO" id="GO:0005524">
    <property type="term" value="F:ATP binding"/>
    <property type="evidence" value="ECO:0007669"/>
    <property type="project" value="InterPro"/>
</dbReference>